<protein>
    <submittedName>
        <fullName evidence="2">FHA domain-containing protein</fullName>
    </submittedName>
</protein>
<dbReference type="AlphaFoldDB" id="A0A832H2C0"/>
<dbReference type="SMART" id="SM00240">
    <property type="entry name" value="FHA"/>
    <property type="match status" value="1"/>
</dbReference>
<dbReference type="PROSITE" id="PS50006">
    <property type="entry name" value="FHA_DOMAIN"/>
    <property type="match status" value="1"/>
</dbReference>
<proteinExistence type="predicted"/>
<evidence type="ECO:0000259" key="1">
    <source>
        <dbReference type="PROSITE" id="PS50006"/>
    </source>
</evidence>
<dbReference type="SUPFAM" id="SSF49879">
    <property type="entry name" value="SMAD/FHA domain"/>
    <property type="match status" value="1"/>
</dbReference>
<dbReference type="Gene3D" id="2.60.200.20">
    <property type="match status" value="1"/>
</dbReference>
<dbReference type="Pfam" id="PF00498">
    <property type="entry name" value="FHA"/>
    <property type="match status" value="1"/>
</dbReference>
<dbReference type="PANTHER" id="PTHR23308">
    <property type="entry name" value="NUCLEAR INHIBITOR OF PROTEIN PHOSPHATASE-1"/>
    <property type="match status" value="1"/>
</dbReference>
<organism evidence="2">
    <name type="scientific">Oscillatoriales cyanobacterium SpSt-402</name>
    <dbReference type="NCBI Taxonomy" id="2282168"/>
    <lineage>
        <taxon>Bacteria</taxon>
        <taxon>Bacillati</taxon>
        <taxon>Cyanobacteriota</taxon>
        <taxon>Cyanophyceae</taxon>
        <taxon>Oscillatoriophycideae</taxon>
        <taxon>Oscillatoriales</taxon>
    </lineage>
</organism>
<dbReference type="InterPro" id="IPR050923">
    <property type="entry name" value="Cell_Proc_Reg/RNA_Proc"/>
</dbReference>
<name>A0A832H2C0_9CYAN</name>
<accession>A0A832H2C0</accession>
<sequence>MLNLKPSGLIDQRTLTFLKENPALSQTLIAELGDNINQVSTIIEPILEAPKRCEISLYYIQAVATGRAAFLTTNLPDFHETHVSEVATNWLVGRSNNCAIAVLDRSVSRCHAVIGHYPGKGFYIKDLGSSNGTFVNHSRLKPLEQRFLNDGDLLQFSKFRVEFFISGWNVKTVSFQDTHG</sequence>
<dbReference type="EMBL" id="DSRD01000412">
    <property type="protein sequence ID" value="HGW93897.1"/>
    <property type="molecule type" value="Genomic_DNA"/>
</dbReference>
<dbReference type="InterPro" id="IPR000253">
    <property type="entry name" value="FHA_dom"/>
</dbReference>
<dbReference type="CDD" id="cd00060">
    <property type="entry name" value="FHA"/>
    <property type="match status" value="1"/>
</dbReference>
<comment type="caution">
    <text evidence="2">The sequence shown here is derived from an EMBL/GenBank/DDBJ whole genome shotgun (WGS) entry which is preliminary data.</text>
</comment>
<gene>
    <name evidence="2" type="ORF">ENR47_06395</name>
</gene>
<dbReference type="InterPro" id="IPR008984">
    <property type="entry name" value="SMAD_FHA_dom_sf"/>
</dbReference>
<feature type="domain" description="FHA" evidence="1">
    <location>
        <begin position="90"/>
        <end position="140"/>
    </location>
</feature>
<evidence type="ECO:0000313" key="2">
    <source>
        <dbReference type="EMBL" id="HGW93897.1"/>
    </source>
</evidence>
<reference evidence="2" key="1">
    <citation type="journal article" date="2020" name="mSystems">
        <title>Genome- and Community-Level Interaction Insights into Carbon Utilization and Element Cycling Functions of Hydrothermarchaeota in Hydrothermal Sediment.</title>
        <authorList>
            <person name="Zhou Z."/>
            <person name="Liu Y."/>
            <person name="Xu W."/>
            <person name="Pan J."/>
            <person name="Luo Z.H."/>
            <person name="Li M."/>
        </authorList>
    </citation>
    <scope>NUCLEOTIDE SEQUENCE [LARGE SCALE GENOMIC DNA]</scope>
    <source>
        <strain evidence="2">SpSt-402</strain>
    </source>
</reference>